<keyword evidence="2" id="KW-0521">NADP</keyword>
<organism evidence="5 6">
    <name type="scientific">Microbacterium enclense</name>
    <dbReference type="NCBI Taxonomy" id="993073"/>
    <lineage>
        <taxon>Bacteria</taxon>
        <taxon>Bacillati</taxon>
        <taxon>Actinomycetota</taxon>
        <taxon>Actinomycetes</taxon>
        <taxon>Micrococcales</taxon>
        <taxon>Microbacteriaceae</taxon>
        <taxon>Microbacterium</taxon>
    </lineage>
</organism>
<evidence type="ECO:0000256" key="2">
    <source>
        <dbReference type="ARBA" id="ARBA00022857"/>
    </source>
</evidence>
<evidence type="ECO:0000313" key="6">
    <source>
        <dbReference type="Proteomes" id="UP000183203"/>
    </source>
</evidence>
<keyword evidence="3" id="KW-0560">Oxidoreductase</keyword>
<sequence length="470" mass="50575">MAITSVNPATEQTIATFEIDTPEQVEHKLEAAARAQREWRRTDIADRTALLTRIAEVLREGKEEYAQVITAEMGKPIAESRAEIEKCAVTLDYYAEHAPKFLANERVASNASESAIVFDPLGVVLAIMPWNYPFWQFFRFAAPALAAGNAPLLKHANNVPQSALAVEDIVRRAGAPEGLCTTLIIDAKDVAALIDDDRVAAVTLTGSTQVGRIVASQAGKALKKQVLELGGSDPFIVLADADIQEAAKVAVKARFTNVGQSCVNAKRFIVQESVADEFVAAFVDHVSALKVGDPTEDDTNIGPMARGNLRDELHQQVLRTLENGRTVLKLGGAPLDGPGFYYPPTVIDQVEPGDTAFDEETFGPVAAIIRARDVDHAIELANDTEYGLGAALWTQDLDLARRLTRQIDAGAVFVNGMVASDARLPFGGIKASGYGRELGDYGLREFVNIKTVWIGPAKAAAPTTGEKIGE</sequence>
<gene>
    <name evidence="5" type="ORF">SAMN05216418_0041</name>
</gene>
<accession>A0A1G6R503</accession>
<dbReference type="FunFam" id="3.40.605.10:FF:000012">
    <property type="entry name" value="NAD-dependent succinate-semialdehyde dehydrogenase"/>
    <property type="match status" value="1"/>
</dbReference>
<dbReference type="AlphaFoldDB" id="A0A1G6R503"/>
<dbReference type="InterPro" id="IPR016161">
    <property type="entry name" value="Ald_DH/histidinol_DH"/>
</dbReference>
<dbReference type="Gene3D" id="3.40.605.10">
    <property type="entry name" value="Aldehyde Dehydrogenase, Chain A, domain 1"/>
    <property type="match status" value="1"/>
</dbReference>
<dbReference type="FunFam" id="3.40.309.10:FF:000010">
    <property type="entry name" value="Gamma-aminobutyraldehyde dehydrogenase"/>
    <property type="match status" value="1"/>
</dbReference>
<dbReference type="PANTHER" id="PTHR43217">
    <property type="entry name" value="SUCCINATE SEMIALDEHYDE DEHYDROGENASE [NAD(P)+] SAD"/>
    <property type="match status" value="1"/>
</dbReference>
<dbReference type="RefSeq" id="WP_058233567.1">
    <property type="nucleotide sequence ID" value="NZ_FMYG01000010.1"/>
</dbReference>
<dbReference type="STRING" id="993073.AS029_15855"/>
<evidence type="ECO:0000256" key="3">
    <source>
        <dbReference type="ARBA" id="ARBA00023002"/>
    </source>
</evidence>
<reference evidence="5 6" key="1">
    <citation type="submission" date="2016-09" db="EMBL/GenBank/DDBJ databases">
        <authorList>
            <person name="Capua I."/>
            <person name="De Benedictis P."/>
            <person name="Joannis T."/>
            <person name="Lombin L.H."/>
            <person name="Cattoli G."/>
        </authorList>
    </citation>
    <scope>NUCLEOTIDE SEQUENCE [LARGE SCALE GENOMIC DNA]</scope>
    <source>
        <strain evidence="5 6">NIO-1002</strain>
    </source>
</reference>
<dbReference type="Pfam" id="PF00171">
    <property type="entry name" value="Aldedh"/>
    <property type="match status" value="1"/>
</dbReference>
<dbReference type="InterPro" id="IPR016162">
    <property type="entry name" value="Ald_DH_N"/>
</dbReference>
<dbReference type="PANTHER" id="PTHR43217:SF1">
    <property type="entry name" value="SUCCINATE SEMIALDEHYDE DEHYDROGENASE [NAD(P)+] SAD"/>
    <property type="match status" value="1"/>
</dbReference>
<protein>
    <submittedName>
        <fullName evidence="5">Succinate-semialdehyde dehydrogenase / glutarate-semialdehyde dehydrogenase</fullName>
    </submittedName>
</protein>
<comment type="similarity">
    <text evidence="1">Belongs to the aldehyde dehydrogenase family.</text>
</comment>
<evidence type="ECO:0000256" key="1">
    <source>
        <dbReference type="ARBA" id="ARBA00009986"/>
    </source>
</evidence>
<proteinExistence type="inferred from homology"/>
<evidence type="ECO:0000313" key="5">
    <source>
        <dbReference type="EMBL" id="SDC99628.1"/>
    </source>
</evidence>
<dbReference type="SUPFAM" id="SSF53720">
    <property type="entry name" value="ALDH-like"/>
    <property type="match status" value="1"/>
</dbReference>
<feature type="domain" description="Aldehyde dehydrogenase" evidence="4">
    <location>
        <begin position="3"/>
        <end position="452"/>
    </location>
</feature>
<dbReference type="OrthoDB" id="6882680at2"/>
<dbReference type="CDD" id="cd07100">
    <property type="entry name" value="ALDH_SSADH1_GabD1"/>
    <property type="match status" value="1"/>
</dbReference>
<evidence type="ECO:0000259" key="4">
    <source>
        <dbReference type="Pfam" id="PF00171"/>
    </source>
</evidence>
<dbReference type="EMBL" id="FMYG01000010">
    <property type="protein sequence ID" value="SDC99628.1"/>
    <property type="molecule type" value="Genomic_DNA"/>
</dbReference>
<dbReference type="GO" id="GO:0004777">
    <property type="term" value="F:succinate-semialdehyde dehydrogenase (NAD+) activity"/>
    <property type="evidence" value="ECO:0007669"/>
    <property type="project" value="TreeGrafter"/>
</dbReference>
<name>A0A1G6R503_9MICO</name>
<dbReference type="InterPro" id="IPR044148">
    <property type="entry name" value="ALDH_GabD1-like"/>
</dbReference>
<dbReference type="InterPro" id="IPR047110">
    <property type="entry name" value="GABD/Sad-like"/>
</dbReference>
<dbReference type="Proteomes" id="UP000183203">
    <property type="component" value="Unassembled WGS sequence"/>
</dbReference>
<dbReference type="InterPro" id="IPR016163">
    <property type="entry name" value="Ald_DH_C"/>
</dbReference>
<dbReference type="GO" id="GO:0004030">
    <property type="term" value="F:aldehyde dehydrogenase [NAD(P)+] activity"/>
    <property type="evidence" value="ECO:0007669"/>
    <property type="project" value="InterPro"/>
</dbReference>
<dbReference type="InterPro" id="IPR015590">
    <property type="entry name" value="Aldehyde_DH_dom"/>
</dbReference>
<dbReference type="Gene3D" id="3.40.309.10">
    <property type="entry name" value="Aldehyde Dehydrogenase, Chain A, domain 2"/>
    <property type="match status" value="1"/>
</dbReference>